<keyword evidence="2" id="KW-1185">Reference proteome</keyword>
<comment type="caution">
    <text evidence="1">The sequence shown here is derived from an EMBL/GenBank/DDBJ whole genome shotgun (WGS) entry which is preliminary data.</text>
</comment>
<name>A0A931MDV5_9BACT</name>
<accession>A0A931MDV5</accession>
<proteinExistence type="predicted"/>
<reference evidence="1" key="1">
    <citation type="submission" date="2020-11" db="EMBL/GenBank/DDBJ databases">
        <title>Bacterial whole genome sequence for Panacibacter sp. DH6.</title>
        <authorList>
            <person name="Le V."/>
            <person name="Ko S."/>
            <person name="Ahn C.-Y."/>
            <person name="Oh H.-M."/>
        </authorList>
    </citation>
    <scope>NUCLEOTIDE SEQUENCE</scope>
    <source>
        <strain evidence="1">DH6</strain>
    </source>
</reference>
<dbReference type="AlphaFoldDB" id="A0A931MDV5"/>
<sequence>MRVGDIYKTNWGGNCKILMFDDSETFYQPVDENNELIYAKYKTQNYYRTTTDFFKENSTILRRSELTKQEELIHRPDLPLKLNCYKETFWTTDKFETIKEFKKFLDQQQINYRTLENLYTDKIVVIPHGQQSSDKKPVILENSKGVFEGLELMFNCFNIQQPYVNPDKPYFSRFRLITQGREEKRLTGFGLYRLGIKGNVPSFYLGGYKSLLELEIDKNLIV</sequence>
<evidence type="ECO:0000313" key="1">
    <source>
        <dbReference type="EMBL" id="MBG9378830.1"/>
    </source>
</evidence>
<evidence type="ECO:0000313" key="2">
    <source>
        <dbReference type="Proteomes" id="UP000628448"/>
    </source>
</evidence>
<protein>
    <submittedName>
        <fullName evidence="1">Uncharacterized protein</fullName>
    </submittedName>
</protein>
<organism evidence="1 2">
    <name type="scientific">Panacibacter microcysteis</name>
    <dbReference type="NCBI Taxonomy" id="2793269"/>
    <lineage>
        <taxon>Bacteria</taxon>
        <taxon>Pseudomonadati</taxon>
        <taxon>Bacteroidota</taxon>
        <taxon>Chitinophagia</taxon>
        <taxon>Chitinophagales</taxon>
        <taxon>Chitinophagaceae</taxon>
        <taxon>Panacibacter</taxon>
    </lineage>
</organism>
<dbReference type="EMBL" id="JADWYR010000009">
    <property type="protein sequence ID" value="MBG9378830.1"/>
    <property type="molecule type" value="Genomic_DNA"/>
</dbReference>
<dbReference type="Proteomes" id="UP000628448">
    <property type="component" value="Unassembled WGS sequence"/>
</dbReference>
<dbReference type="RefSeq" id="WP_196992935.1">
    <property type="nucleotide sequence ID" value="NZ_JADWYR010000009.1"/>
</dbReference>
<gene>
    <name evidence="1" type="ORF">I5907_21535</name>
</gene>